<keyword evidence="4 9" id="KW-0812">Transmembrane</keyword>
<evidence type="ECO:0000256" key="2">
    <source>
        <dbReference type="ARBA" id="ARBA00022448"/>
    </source>
</evidence>
<dbReference type="Proteomes" id="UP001596067">
    <property type="component" value="Unassembled WGS sequence"/>
</dbReference>
<dbReference type="Pfam" id="PF07690">
    <property type="entry name" value="MFS_1"/>
    <property type="match status" value="1"/>
</dbReference>
<feature type="transmembrane region" description="Helical" evidence="9">
    <location>
        <begin position="275"/>
        <end position="298"/>
    </location>
</feature>
<feature type="transmembrane region" description="Helical" evidence="9">
    <location>
        <begin position="189"/>
        <end position="210"/>
    </location>
</feature>
<feature type="region of interest" description="Disordered" evidence="8">
    <location>
        <begin position="1"/>
        <end position="56"/>
    </location>
</feature>
<keyword evidence="6 9" id="KW-0472">Membrane</keyword>
<dbReference type="Gene3D" id="1.20.1720.10">
    <property type="entry name" value="Multidrug resistance protein D"/>
    <property type="match status" value="1"/>
</dbReference>
<reference evidence="12" key="1">
    <citation type="journal article" date="2019" name="Int. J. Syst. Evol. Microbiol.">
        <title>The Global Catalogue of Microorganisms (GCM) 10K type strain sequencing project: providing services to taxonomists for standard genome sequencing and annotation.</title>
        <authorList>
            <consortium name="The Broad Institute Genomics Platform"/>
            <consortium name="The Broad Institute Genome Sequencing Center for Infectious Disease"/>
            <person name="Wu L."/>
            <person name="Ma J."/>
        </authorList>
    </citation>
    <scope>NUCLEOTIDE SEQUENCE [LARGE SCALE GENOMIC DNA]</scope>
    <source>
        <strain evidence="12">CGMCC 4.1469</strain>
    </source>
</reference>
<evidence type="ECO:0000256" key="4">
    <source>
        <dbReference type="ARBA" id="ARBA00022692"/>
    </source>
</evidence>
<accession>A0ABW1F716</accession>
<sequence>MAHATHPAADAGRHGHGHGHGHGHKDGHGHGQEHKDGRGHGHGHGHDQEHGHDHPPAHPKRWLLLTLLCLSQFMLIVDVTVINVALPSIGADLELSRATLTWAVTAYTLCFGGLMLLGGRLADAFGARRLLLTGLVVFTLASLATGLAESAGVLIGGRLAQGVGAALLSPAALATITRTFHGPERNKALGIWAMLGGIGFAVGAMLGGVLTAGPGWSWVFFINVPVGAALLAALPRLLPATPAPGDRRIDLPGAVLVTTATGSLIYGLIKAGDAGWASAATLLPLAAAVLLYTAFALVERRTASPLMDLRILAKRPVAAGSFLMLVATGLLLGFVFLGSLYLQDVRGLSALSTGALLLPVAVATAVGAHLAAHLIAHAGTRLVAAAGLLVSGTGSVVLAVSDSTAGTVAGLAVGAVGIIPVFVSATTTALGFISHDEAGIASGVVNTFHEVGGTVGVATVSTVAAAGIAAHTSAGFPGAYTALAVAAAVAAVVALVVIPKGKPEMPAGVHVH</sequence>
<evidence type="ECO:0000313" key="12">
    <source>
        <dbReference type="Proteomes" id="UP001596067"/>
    </source>
</evidence>
<feature type="transmembrane region" description="Helical" evidence="9">
    <location>
        <begin position="478"/>
        <end position="498"/>
    </location>
</feature>
<feature type="transmembrane region" description="Helical" evidence="9">
    <location>
        <begin position="382"/>
        <end position="401"/>
    </location>
</feature>
<comment type="caution">
    <text evidence="11">The sequence shown here is derived from an EMBL/GenBank/DDBJ whole genome shotgun (WGS) entry which is preliminary data.</text>
</comment>
<protein>
    <submittedName>
        <fullName evidence="11">MFS transporter</fullName>
    </submittedName>
</protein>
<dbReference type="Gene3D" id="1.20.1250.20">
    <property type="entry name" value="MFS general substrate transporter like domains"/>
    <property type="match status" value="1"/>
</dbReference>
<feature type="transmembrane region" description="Helical" evidence="9">
    <location>
        <begin position="98"/>
        <end position="118"/>
    </location>
</feature>
<dbReference type="PROSITE" id="PS50850">
    <property type="entry name" value="MFS"/>
    <property type="match status" value="1"/>
</dbReference>
<gene>
    <name evidence="11" type="ORF">ACFP0N_29290</name>
</gene>
<feature type="transmembrane region" description="Helical" evidence="9">
    <location>
        <begin position="407"/>
        <end position="433"/>
    </location>
</feature>
<keyword evidence="7" id="KW-0046">Antibiotic resistance</keyword>
<organism evidence="11 12">
    <name type="scientific">Kitasatospora aburaviensis</name>
    <dbReference type="NCBI Taxonomy" id="67265"/>
    <lineage>
        <taxon>Bacteria</taxon>
        <taxon>Bacillati</taxon>
        <taxon>Actinomycetota</taxon>
        <taxon>Actinomycetes</taxon>
        <taxon>Kitasatosporales</taxon>
        <taxon>Streptomycetaceae</taxon>
        <taxon>Kitasatospora</taxon>
    </lineage>
</organism>
<feature type="transmembrane region" description="Helical" evidence="9">
    <location>
        <begin position="159"/>
        <end position="177"/>
    </location>
</feature>
<dbReference type="PRINTS" id="PR01036">
    <property type="entry name" value="TCRTETB"/>
</dbReference>
<dbReference type="PANTHER" id="PTHR42718:SF46">
    <property type="entry name" value="BLR6921 PROTEIN"/>
    <property type="match status" value="1"/>
</dbReference>
<proteinExistence type="predicted"/>
<evidence type="ECO:0000256" key="9">
    <source>
        <dbReference type="SAM" id="Phobius"/>
    </source>
</evidence>
<dbReference type="EMBL" id="JBHSOD010000050">
    <property type="protein sequence ID" value="MFC5889071.1"/>
    <property type="molecule type" value="Genomic_DNA"/>
</dbReference>
<keyword evidence="5 9" id="KW-1133">Transmembrane helix</keyword>
<feature type="transmembrane region" description="Helical" evidence="9">
    <location>
        <begin position="249"/>
        <end position="269"/>
    </location>
</feature>
<evidence type="ECO:0000256" key="8">
    <source>
        <dbReference type="SAM" id="MobiDB-lite"/>
    </source>
</evidence>
<dbReference type="InterPro" id="IPR011701">
    <property type="entry name" value="MFS"/>
</dbReference>
<name>A0ABW1F716_9ACTN</name>
<keyword evidence="12" id="KW-1185">Reference proteome</keyword>
<feature type="transmembrane region" description="Helical" evidence="9">
    <location>
        <begin position="216"/>
        <end position="237"/>
    </location>
</feature>
<feature type="domain" description="Major facilitator superfamily (MFS) profile" evidence="10">
    <location>
        <begin position="64"/>
        <end position="502"/>
    </location>
</feature>
<evidence type="ECO:0000256" key="7">
    <source>
        <dbReference type="ARBA" id="ARBA00023251"/>
    </source>
</evidence>
<evidence type="ECO:0000256" key="1">
    <source>
        <dbReference type="ARBA" id="ARBA00004651"/>
    </source>
</evidence>
<feature type="transmembrane region" description="Helical" evidence="9">
    <location>
        <begin position="319"/>
        <end position="342"/>
    </location>
</feature>
<feature type="transmembrane region" description="Helical" evidence="9">
    <location>
        <begin position="348"/>
        <end position="370"/>
    </location>
</feature>
<feature type="compositionally biased region" description="Basic and acidic residues" evidence="8">
    <location>
        <begin position="24"/>
        <end position="56"/>
    </location>
</feature>
<feature type="transmembrane region" description="Helical" evidence="9">
    <location>
        <begin position="454"/>
        <end position="472"/>
    </location>
</feature>
<evidence type="ECO:0000256" key="5">
    <source>
        <dbReference type="ARBA" id="ARBA00022989"/>
    </source>
</evidence>
<keyword evidence="2" id="KW-0813">Transport</keyword>
<evidence type="ECO:0000259" key="10">
    <source>
        <dbReference type="PROSITE" id="PS50850"/>
    </source>
</evidence>
<evidence type="ECO:0000313" key="11">
    <source>
        <dbReference type="EMBL" id="MFC5889071.1"/>
    </source>
</evidence>
<evidence type="ECO:0000256" key="6">
    <source>
        <dbReference type="ARBA" id="ARBA00023136"/>
    </source>
</evidence>
<dbReference type="CDD" id="cd17321">
    <property type="entry name" value="MFS_MMR_MDR_like"/>
    <property type="match status" value="1"/>
</dbReference>
<dbReference type="PANTHER" id="PTHR42718">
    <property type="entry name" value="MAJOR FACILITATOR SUPERFAMILY MULTIDRUG TRANSPORTER MFSC"/>
    <property type="match status" value="1"/>
</dbReference>
<keyword evidence="3" id="KW-1003">Cell membrane</keyword>
<dbReference type="InterPro" id="IPR020846">
    <property type="entry name" value="MFS_dom"/>
</dbReference>
<dbReference type="InterPro" id="IPR036259">
    <property type="entry name" value="MFS_trans_sf"/>
</dbReference>
<comment type="subcellular location">
    <subcellularLocation>
        <location evidence="1">Cell membrane</location>
        <topology evidence="1">Multi-pass membrane protein</topology>
    </subcellularLocation>
</comment>
<dbReference type="SUPFAM" id="SSF103473">
    <property type="entry name" value="MFS general substrate transporter"/>
    <property type="match status" value="1"/>
</dbReference>
<dbReference type="RefSeq" id="WP_313767003.1">
    <property type="nucleotide sequence ID" value="NZ_BAAAVH010000020.1"/>
</dbReference>
<feature type="transmembrane region" description="Helical" evidence="9">
    <location>
        <begin position="62"/>
        <end position="86"/>
    </location>
</feature>
<feature type="transmembrane region" description="Helical" evidence="9">
    <location>
        <begin position="130"/>
        <end position="147"/>
    </location>
</feature>
<evidence type="ECO:0000256" key="3">
    <source>
        <dbReference type="ARBA" id="ARBA00022475"/>
    </source>
</evidence>
<feature type="compositionally biased region" description="Basic residues" evidence="8">
    <location>
        <begin position="14"/>
        <end position="23"/>
    </location>
</feature>